<evidence type="ECO:0000256" key="3">
    <source>
        <dbReference type="SAM" id="Phobius"/>
    </source>
</evidence>
<evidence type="ECO:0000313" key="4">
    <source>
        <dbReference type="EMBL" id="PGH17896.1"/>
    </source>
</evidence>
<dbReference type="EMBL" id="PDNB01000007">
    <property type="protein sequence ID" value="PGH17896.1"/>
    <property type="molecule type" value="Genomic_DNA"/>
</dbReference>
<dbReference type="Gene3D" id="3.40.50.2060">
    <property type="match status" value="1"/>
</dbReference>
<accession>A0A2B7Y8R1</accession>
<evidence type="ECO:0008006" key="6">
    <source>
        <dbReference type="Google" id="ProtNLM"/>
    </source>
</evidence>
<comment type="caution">
    <text evidence="4">The sequence shown here is derived from an EMBL/GenBank/DDBJ whole genome shotgun (WGS) entry which is preliminary data.</text>
</comment>
<keyword evidence="3" id="KW-1133">Transmembrane helix</keyword>
<dbReference type="Proteomes" id="UP000223968">
    <property type="component" value="Unassembled WGS sequence"/>
</dbReference>
<dbReference type="GO" id="GO:0016192">
    <property type="term" value="P:vesicle-mediated transport"/>
    <property type="evidence" value="ECO:0007669"/>
    <property type="project" value="InterPro"/>
</dbReference>
<dbReference type="SUPFAM" id="SSF56815">
    <property type="entry name" value="Sec1/munc18-like (SM) proteins"/>
    <property type="match status" value="1"/>
</dbReference>
<keyword evidence="3" id="KW-0812">Transmembrane</keyword>
<organism evidence="4 5">
    <name type="scientific">Helicocarpus griseus UAMH5409</name>
    <dbReference type="NCBI Taxonomy" id="1447875"/>
    <lineage>
        <taxon>Eukaryota</taxon>
        <taxon>Fungi</taxon>
        <taxon>Dikarya</taxon>
        <taxon>Ascomycota</taxon>
        <taxon>Pezizomycotina</taxon>
        <taxon>Eurotiomycetes</taxon>
        <taxon>Eurotiomycetidae</taxon>
        <taxon>Onygenales</taxon>
        <taxon>Ajellomycetaceae</taxon>
        <taxon>Helicocarpus</taxon>
    </lineage>
</organism>
<feature type="compositionally biased region" description="Low complexity" evidence="2">
    <location>
        <begin position="278"/>
        <end position="297"/>
    </location>
</feature>
<proteinExistence type="inferred from homology"/>
<dbReference type="Gene3D" id="1.25.40.850">
    <property type="match status" value="1"/>
</dbReference>
<feature type="region of interest" description="Disordered" evidence="2">
    <location>
        <begin position="276"/>
        <end position="302"/>
    </location>
</feature>
<dbReference type="OrthoDB" id="10262287at2759"/>
<gene>
    <name evidence="4" type="ORF">AJ79_00795</name>
</gene>
<evidence type="ECO:0000256" key="2">
    <source>
        <dbReference type="SAM" id="MobiDB-lite"/>
    </source>
</evidence>
<dbReference type="Gene3D" id="3.40.50.1910">
    <property type="match status" value="1"/>
</dbReference>
<dbReference type="InterPro" id="IPR043127">
    <property type="entry name" value="Sec-1-like_dom3a"/>
</dbReference>
<dbReference type="STRING" id="1447875.A0A2B7Y8R1"/>
<keyword evidence="3" id="KW-0472">Membrane</keyword>
<evidence type="ECO:0000256" key="1">
    <source>
        <dbReference type="ARBA" id="ARBA00009884"/>
    </source>
</evidence>
<dbReference type="InterPro" id="IPR036045">
    <property type="entry name" value="Sec1-like_sf"/>
</dbReference>
<dbReference type="Pfam" id="PF00995">
    <property type="entry name" value="Sec1"/>
    <property type="match status" value="1"/>
</dbReference>
<dbReference type="Gene3D" id="3.90.830.10">
    <property type="entry name" value="Syntaxin Binding Protein 1, Chain A, domain 2"/>
    <property type="match status" value="1"/>
</dbReference>
<feature type="transmembrane region" description="Helical" evidence="3">
    <location>
        <begin position="606"/>
        <end position="626"/>
    </location>
</feature>
<reference evidence="4 5" key="1">
    <citation type="submission" date="2017-10" db="EMBL/GenBank/DDBJ databases">
        <title>Comparative genomics in systemic dimorphic fungi from Ajellomycetaceae.</title>
        <authorList>
            <person name="Munoz J.F."/>
            <person name="Mcewen J.G."/>
            <person name="Clay O.K."/>
            <person name="Cuomo C.A."/>
        </authorList>
    </citation>
    <scope>NUCLEOTIDE SEQUENCE [LARGE SCALE GENOMIC DNA]</scope>
    <source>
        <strain evidence="4 5">UAMH5409</strain>
    </source>
</reference>
<dbReference type="InterPro" id="IPR043155">
    <property type="entry name" value="VPS33_dom3b"/>
</dbReference>
<comment type="similarity">
    <text evidence="1">Belongs to the STXBP/unc-18/SEC1 family.</text>
</comment>
<protein>
    <recommendedName>
        <fullName evidence="6">Vacuolar protein sorting-associated protein 33A</fullName>
    </recommendedName>
</protein>
<name>A0A2B7Y8R1_9EURO</name>
<dbReference type="InterPro" id="IPR027482">
    <property type="entry name" value="Sec1-like_dom2"/>
</dbReference>
<sequence length="666" mass="73507">MAPHPGSEADYVRDKARRDLLNLLEGVRGKKNLVISKDLAGPVGLFVKFSVLQEYGVDRVFLLENGNTDSSQKNIVFLVHAEKPVQVQSTADQIRKLQRNGTVEHEFSIFWVPRRTLVCNQILEDEGIIGDVIIAEFPLYFLPLENDVLSLELDDSFSDLYLHKDPGSVYLSAKALMNVQLRHGFFPRIVGKGDNARKLADQLLRMRKELDAEETSGLNDGSGRGLMVSSTMESLIIIDRDVDFATVLLTQLTYEGLVDEFFEISNNQAEVDSTVIGPSAATPSSSQVTSPSTSSAAQKQGLKRKIQLDSSDQLYSQLRDSNFVIVGGILNKVARRLESDYESRHVAKSTTEVREFVNKLPAYQAEHTSLKIHTNLAEEIMRQTRSDIFRKTLGIQQNIATGSDATYQHETIEELIARDVPIHIVLRLLCLESCMTGGLRPRDLENFKKQILQAYGYQHLLTFHALEKMELLQTRSSATAMLLPTGGGPAGLKSNYSYLRKSLRLIVDEVNEQNPDDVAYVYSGYAPLSIRLVQCVLQKPYLLSLTKGVPAPAAGASANIPSPGWLGFEEVVKSARGVTFNIVQKGDEKAARARQTLSGTGAIKTVFVFFLGGITFTEIAALRFIASKESARRRIVICTTGIISGNRMLKGAIETKGFAKSSTGSA</sequence>
<evidence type="ECO:0000313" key="5">
    <source>
        <dbReference type="Proteomes" id="UP000223968"/>
    </source>
</evidence>
<dbReference type="InterPro" id="IPR001619">
    <property type="entry name" value="Sec1-like"/>
</dbReference>
<dbReference type="PANTHER" id="PTHR11679">
    <property type="entry name" value="VESICLE PROTEIN SORTING-ASSOCIATED"/>
    <property type="match status" value="1"/>
</dbReference>
<dbReference type="InterPro" id="IPR043154">
    <property type="entry name" value="Sec-1-like_dom1"/>
</dbReference>
<keyword evidence="5" id="KW-1185">Reference proteome</keyword>
<dbReference type="AlphaFoldDB" id="A0A2B7Y8R1"/>